<dbReference type="AlphaFoldDB" id="A0A8C4R0X7"/>
<evidence type="ECO:0000313" key="2">
    <source>
        <dbReference type="Ensembl" id="ENSEBUP00000023476.1"/>
    </source>
</evidence>
<feature type="domain" description="Biliverdin reductase catalytic" evidence="1">
    <location>
        <begin position="107"/>
        <end position="217"/>
    </location>
</feature>
<dbReference type="GeneTree" id="ENSGT01030000236535"/>
<dbReference type="OMA" id="IQVAFIC"/>
<dbReference type="SUPFAM" id="SSF51735">
    <property type="entry name" value="NAD(P)-binding Rossmann-fold domains"/>
    <property type="match status" value="1"/>
</dbReference>
<dbReference type="InterPro" id="IPR036291">
    <property type="entry name" value="NAD(P)-bd_dom_sf"/>
</dbReference>
<dbReference type="Gene3D" id="3.40.50.720">
    <property type="entry name" value="NAD(P)-binding Rossmann-like Domain"/>
    <property type="match status" value="1"/>
</dbReference>
<accession>A0A8C4R0X7</accession>
<name>A0A8C4R0X7_EPTBU</name>
<dbReference type="Pfam" id="PF09166">
    <property type="entry name" value="Biliv-reduc_cat"/>
    <property type="match status" value="1"/>
</dbReference>
<dbReference type="SUPFAM" id="SSF55347">
    <property type="entry name" value="Glyceraldehyde-3-phosphate dehydrogenase-like, C-terminal domain"/>
    <property type="match status" value="1"/>
</dbReference>
<protein>
    <recommendedName>
        <fullName evidence="1">Biliverdin reductase catalytic domain-containing protein</fullName>
    </recommendedName>
</protein>
<sequence>MKGKLVNTVVVGVGMAGRVLIRDVLHLEAITRKRSLAEIAGTQQITLPEALTCPDVQAAIISTENAAHEETYPLALSTSAAQNLFKLSDKMGRVLHVEHIELLTSQYKQLHDQVEGKTLEQGCLHFTGGPLMDFEKCGFPSFSGVSRLSWLVNLFGELQVEAATMEERHAKQYFQLRAKLLNKMLTWVEERRPGYIGAKRIQFQFVGGSSLDELPPTARGTEGLFFQDLHIFSSKLQAMLADTIHNLCCGSPNAIDSKSKTLCCHSQDVSSCS</sequence>
<reference evidence="2" key="2">
    <citation type="submission" date="2025-09" db="UniProtKB">
        <authorList>
            <consortium name="Ensembl"/>
        </authorList>
    </citation>
    <scope>IDENTIFICATION</scope>
</reference>
<dbReference type="Ensembl" id="ENSEBUT00000024052.1">
    <property type="protein sequence ID" value="ENSEBUP00000023476.1"/>
    <property type="gene ID" value="ENSEBUG00000014460.1"/>
</dbReference>
<dbReference type="GO" id="GO:0004074">
    <property type="term" value="F:biliverdin reductase [NAD(P)H] activity"/>
    <property type="evidence" value="ECO:0007669"/>
    <property type="project" value="InterPro"/>
</dbReference>
<dbReference type="GO" id="GO:0042167">
    <property type="term" value="P:heme catabolic process"/>
    <property type="evidence" value="ECO:0007669"/>
    <property type="project" value="InterPro"/>
</dbReference>
<reference evidence="2" key="1">
    <citation type="submission" date="2025-08" db="UniProtKB">
        <authorList>
            <consortium name="Ensembl"/>
        </authorList>
    </citation>
    <scope>IDENTIFICATION</scope>
</reference>
<keyword evidence="3" id="KW-1185">Reference proteome</keyword>
<organism evidence="2 3">
    <name type="scientific">Eptatretus burgeri</name>
    <name type="common">Inshore hagfish</name>
    <dbReference type="NCBI Taxonomy" id="7764"/>
    <lineage>
        <taxon>Eukaryota</taxon>
        <taxon>Metazoa</taxon>
        <taxon>Chordata</taxon>
        <taxon>Craniata</taxon>
        <taxon>Vertebrata</taxon>
        <taxon>Cyclostomata</taxon>
        <taxon>Myxini</taxon>
        <taxon>Myxiniformes</taxon>
        <taxon>Myxinidae</taxon>
        <taxon>Eptatretinae</taxon>
        <taxon>Eptatretus</taxon>
    </lineage>
</organism>
<dbReference type="InterPro" id="IPR015249">
    <property type="entry name" value="Biliverdin_Rdtase_cat"/>
</dbReference>
<evidence type="ECO:0000313" key="3">
    <source>
        <dbReference type="Proteomes" id="UP000694388"/>
    </source>
</evidence>
<evidence type="ECO:0000259" key="1">
    <source>
        <dbReference type="Pfam" id="PF09166"/>
    </source>
</evidence>
<dbReference type="Gene3D" id="3.30.360.10">
    <property type="entry name" value="Dihydrodipicolinate Reductase, domain 2"/>
    <property type="match status" value="1"/>
</dbReference>
<dbReference type="Proteomes" id="UP000694388">
    <property type="component" value="Unplaced"/>
</dbReference>
<dbReference type="GO" id="GO:0008270">
    <property type="term" value="F:zinc ion binding"/>
    <property type="evidence" value="ECO:0007669"/>
    <property type="project" value="InterPro"/>
</dbReference>
<proteinExistence type="predicted"/>